<comment type="caution">
    <text evidence="2">The sequence shown here is derived from an EMBL/GenBank/DDBJ whole genome shotgun (WGS) entry which is preliminary data.</text>
</comment>
<feature type="non-terminal residue" evidence="2">
    <location>
        <position position="62"/>
    </location>
</feature>
<protein>
    <submittedName>
        <fullName evidence="2">Uncharacterized protein</fullName>
    </submittedName>
</protein>
<dbReference type="EMBL" id="JAHDVG010000484">
    <property type="protein sequence ID" value="KAH1170288.1"/>
    <property type="molecule type" value="Genomic_DNA"/>
</dbReference>
<feature type="region of interest" description="Disordered" evidence="1">
    <location>
        <begin position="1"/>
        <end position="36"/>
    </location>
</feature>
<dbReference type="AlphaFoldDB" id="A0A9D3WZP3"/>
<evidence type="ECO:0000256" key="1">
    <source>
        <dbReference type="SAM" id="MobiDB-lite"/>
    </source>
</evidence>
<proteinExistence type="predicted"/>
<organism evidence="2 3">
    <name type="scientific">Mauremys mutica</name>
    <name type="common">yellowpond turtle</name>
    <dbReference type="NCBI Taxonomy" id="74926"/>
    <lineage>
        <taxon>Eukaryota</taxon>
        <taxon>Metazoa</taxon>
        <taxon>Chordata</taxon>
        <taxon>Craniata</taxon>
        <taxon>Vertebrata</taxon>
        <taxon>Euteleostomi</taxon>
        <taxon>Archelosauria</taxon>
        <taxon>Testudinata</taxon>
        <taxon>Testudines</taxon>
        <taxon>Cryptodira</taxon>
        <taxon>Durocryptodira</taxon>
        <taxon>Testudinoidea</taxon>
        <taxon>Geoemydidae</taxon>
        <taxon>Geoemydinae</taxon>
        <taxon>Mauremys</taxon>
    </lineage>
</organism>
<name>A0A9D3WZP3_9SAUR</name>
<evidence type="ECO:0000313" key="3">
    <source>
        <dbReference type="Proteomes" id="UP000827986"/>
    </source>
</evidence>
<dbReference type="Proteomes" id="UP000827986">
    <property type="component" value="Unassembled WGS sequence"/>
</dbReference>
<feature type="compositionally biased region" description="Polar residues" evidence="1">
    <location>
        <begin position="1"/>
        <end position="11"/>
    </location>
</feature>
<keyword evidence="3" id="KW-1185">Reference proteome</keyword>
<gene>
    <name evidence="2" type="ORF">KIL84_001273</name>
</gene>
<reference evidence="2" key="1">
    <citation type="submission" date="2021-09" db="EMBL/GenBank/DDBJ databases">
        <title>The genome of Mauremys mutica provides insights into the evolution of semi-aquatic lifestyle.</title>
        <authorList>
            <person name="Gong S."/>
            <person name="Gao Y."/>
        </authorList>
    </citation>
    <scope>NUCLEOTIDE SEQUENCE</scope>
    <source>
        <strain evidence="2">MM-2020</strain>
        <tissue evidence="2">Muscle</tissue>
    </source>
</reference>
<accession>A0A9D3WZP3</accession>
<evidence type="ECO:0000313" key="2">
    <source>
        <dbReference type="EMBL" id="KAH1170288.1"/>
    </source>
</evidence>
<sequence length="62" mass="6969">IALKEINQTAVPQECQHLKNSRRAGNRPVDGPPKNQEVVNQLALKELGEELEEQEEKAEPSH</sequence>